<dbReference type="Proteomes" id="UP001219525">
    <property type="component" value="Unassembled WGS sequence"/>
</dbReference>
<protein>
    <recommendedName>
        <fullName evidence="1">DUF6589 domain-containing protein</fullName>
    </recommendedName>
</protein>
<reference evidence="2" key="1">
    <citation type="submission" date="2023-03" db="EMBL/GenBank/DDBJ databases">
        <title>Massive genome expansion in bonnet fungi (Mycena s.s.) driven by repeated elements and novel gene families across ecological guilds.</title>
        <authorList>
            <consortium name="Lawrence Berkeley National Laboratory"/>
            <person name="Harder C.B."/>
            <person name="Miyauchi S."/>
            <person name="Viragh M."/>
            <person name="Kuo A."/>
            <person name="Thoen E."/>
            <person name="Andreopoulos B."/>
            <person name="Lu D."/>
            <person name="Skrede I."/>
            <person name="Drula E."/>
            <person name="Henrissat B."/>
            <person name="Morin E."/>
            <person name="Kohler A."/>
            <person name="Barry K."/>
            <person name="LaButti K."/>
            <person name="Morin E."/>
            <person name="Salamov A."/>
            <person name="Lipzen A."/>
            <person name="Mereny Z."/>
            <person name="Hegedus B."/>
            <person name="Baldrian P."/>
            <person name="Stursova M."/>
            <person name="Weitz H."/>
            <person name="Taylor A."/>
            <person name="Grigoriev I.V."/>
            <person name="Nagy L.G."/>
            <person name="Martin F."/>
            <person name="Kauserud H."/>
        </authorList>
    </citation>
    <scope>NUCLEOTIDE SEQUENCE</scope>
    <source>
        <strain evidence="2">9144</strain>
    </source>
</reference>
<dbReference type="EMBL" id="JARJCW010000139">
    <property type="protein sequence ID" value="KAJ7191001.1"/>
    <property type="molecule type" value="Genomic_DNA"/>
</dbReference>
<evidence type="ECO:0000259" key="1">
    <source>
        <dbReference type="Pfam" id="PF20231"/>
    </source>
</evidence>
<sequence length="320" mass="35361">KTVMIMSIILQSVSEHCNRIQAILGIFFHSVSVPEKVVETLAHAGLSISLTSIHRSVTGLSIKSAQLLKSLVRTLTAAFAYDNIDYKFSTSQPTVEHTSSFVSATTATAMPLFDVNSNNISSLKCADDLWDKDPLNPSPNAAPMATPPEADLFFEFHLEDTDGRRARDEKLSPRLKRLAWHVCEILLRYGAPDSTEFKALLKELGTGPSPVELIPLHKTTQVPARAMKIKQSTTDGNIQVVDQLHIQGGIGEPDEKSFRAGEDTDMTGWVLIFHGDLLTKERLDSVRASRAIEHSQKARFQHIIFVPGLFHYKMACADAL</sequence>
<gene>
    <name evidence="2" type="ORF">GGX14DRAFT_601539</name>
</gene>
<feature type="non-terminal residue" evidence="2">
    <location>
        <position position="1"/>
    </location>
</feature>
<evidence type="ECO:0000313" key="2">
    <source>
        <dbReference type="EMBL" id="KAJ7191001.1"/>
    </source>
</evidence>
<feature type="non-terminal residue" evidence="2">
    <location>
        <position position="320"/>
    </location>
</feature>
<organism evidence="2 3">
    <name type="scientific">Mycena pura</name>
    <dbReference type="NCBI Taxonomy" id="153505"/>
    <lineage>
        <taxon>Eukaryota</taxon>
        <taxon>Fungi</taxon>
        <taxon>Dikarya</taxon>
        <taxon>Basidiomycota</taxon>
        <taxon>Agaricomycotina</taxon>
        <taxon>Agaricomycetes</taxon>
        <taxon>Agaricomycetidae</taxon>
        <taxon>Agaricales</taxon>
        <taxon>Marasmiineae</taxon>
        <taxon>Mycenaceae</taxon>
        <taxon>Mycena</taxon>
    </lineage>
</organism>
<proteinExistence type="predicted"/>
<feature type="domain" description="DUF6589" evidence="1">
    <location>
        <begin position="175"/>
        <end position="320"/>
    </location>
</feature>
<dbReference type="AlphaFoldDB" id="A0AAD6UMV5"/>
<accession>A0AAD6UMV5</accession>
<dbReference type="InterPro" id="IPR046496">
    <property type="entry name" value="DUF6589"/>
</dbReference>
<keyword evidence="3" id="KW-1185">Reference proteome</keyword>
<comment type="caution">
    <text evidence="2">The sequence shown here is derived from an EMBL/GenBank/DDBJ whole genome shotgun (WGS) entry which is preliminary data.</text>
</comment>
<name>A0AAD6UMV5_9AGAR</name>
<evidence type="ECO:0000313" key="3">
    <source>
        <dbReference type="Proteomes" id="UP001219525"/>
    </source>
</evidence>
<dbReference type="Pfam" id="PF20231">
    <property type="entry name" value="DUF6589"/>
    <property type="match status" value="1"/>
</dbReference>